<name>A0A0S3QU16_THET7</name>
<accession>A0A0S3QU16</accession>
<dbReference type="OrthoDB" id="9960398at2"/>
<dbReference type="KEGG" id="ttk:TST_1034"/>
<dbReference type="EMBL" id="AP013035">
    <property type="protein sequence ID" value="BAT71828.1"/>
    <property type="molecule type" value="Genomic_DNA"/>
</dbReference>
<dbReference type="RefSeq" id="WP_068549826.1">
    <property type="nucleotide sequence ID" value="NZ_AP013035.1"/>
</dbReference>
<evidence type="ECO:0000313" key="2">
    <source>
        <dbReference type="Proteomes" id="UP000063234"/>
    </source>
</evidence>
<organism evidence="1 2">
    <name type="scientific">Thermosulfidibacter takaii (strain DSM 17441 / JCM 13301 / NBRC 103674 / ABI70S6)</name>
    <dbReference type="NCBI Taxonomy" id="1298851"/>
    <lineage>
        <taxon>Bacteria</taxon>
        <taxon>Pseudomonadati</taxon>
        <taxon>Thermosulfidibacterota</taxon>
        <taxon>Thermosulfidibacteria</taxon>
        <taxon>Thermosulfidibacterales</taxon>
        <taxon>Thermosulfidibacteraceae</taxon>
    </lineage>
</organism>
<proteinExistence type="predicted"/>
<evidence type="ECO:0000313" key="1">
    <source>
        <dbReference type="EMBL" id="BAT71828.1"/>
    </source>
</evidence>
<protein>
    <submittedName>
        <fullName evidence="1">Uncharacterized protein</fullName>
    </submittedName>
</protein>
<dbReference type="Proteomes" id="UP000063234">
    <property type="component" value="Chromosome"/>
</dbReference>
<reference evidence="2" key="1">
    <citation type="journal article" date="2018" name="Science">
        <title>A primordial and reversible TCA cycle in a facultatively chemolithoautotrophic thermophile.</title>
        <authorList>
            <person name="Nunoura T."/>
            <person name="Chikaraishi Y."/>
            <person name="Izaki R."/>
            <person name="Suwa T."/>
            <person name="Sato T."/>
            <person name="Harada T."/>
            <person name="Mori K."/>
            <person name="Kato Y."/>
            <person name="Miyazaki M."/>
            <person name="Shimamura S."/>
            <person name="Yanagawa K."/>
            <person name="Shuto A."/>
            <person name="Ohkouchi N."/>
            <person name="Fujita N."/>
            <person name="Takaki Y."/>
            <person name="Atomi H."/>
            <person name="Takai K."/>
        </authorList>
    </citation>
    <scope>NUCLEOTIDE SEQUENCE [LARGE SCALE GENOMIC DNA]</scope>
    <source>
        <strain evidence="2">DSM 17441 / JCM 13301 / NBRC 103674 / ABI70S6</strain>
    </source>
</reference>
<keyword evidence="2" id="KW-1185">Reference proteome</keyword>
<gene>
    <name evidence="1" type="ORF">TST_1034</name>
</gene>
<dbReference type="STRING" id="1298851.TST_1034"/>
<dbReference type="AlphaFoldDB" id="A0A0S3QU16"/>
<sequence>MNENICLEELEILSKKVWGEIFKGREKAKQRVVYDLLNHLRKGDNNKFLYQILKLLASNSSNETIRMIEIINQIFAKSSLQENFEKIGYAIIMGLMTAKGGE</sequence>